<dbReference type="InterPro" id="IPR036318">
    <property type="entry name" value="FAD-bd_PCMH-like_sf"/>
</dbReference>
<dbReference type="Pfam" id="PF01595">
    <property type="entry name" value="CNNM"/>
    <property type="match status" value="1"/>
</dbReference>
<protein>
    <submittedName>
        <fullName evidence="14">Hemolysin family protein</fullName>
    </submittedName>
</protein>
<evidence type="ECO:0000256" key="10">
    <source>
        <dbReference type="PROSITE-ProRule" id="PRU01193"/>
    </source>
</evidence>
<keyword evidence="8 10" id="KW-0472">Membrane</keyword>
<proteinExistence type="inferred from homology"/>
<dbReference type="PANTHER" id="PTHR43099">
    <property type="entry name" value="UPF0053 PROTEIN YRKA"/>
    <property type="match status" value="1"/>
</dbReference>
<evidence type="ECO:0000256" key="1">
    <source>
        <dbReference type="ARBA" id="ARBA00004651"/>
    </source>
</evidence>
<dbReference type="EMBL" id="JBFNXR010000052">
    <property type="protein sequence ID" value="MEW9856605.1"/>
    <property type="molecule type" value="Genomic_DNA"/>
</dbReference>
<organism evidence="14 15">
    <name type="scientific">Novosphingobium rhizovicinum</name>
    <dbReference type="NCBI Taxonomy" id="3228928"/>
    <lineage>
        <taxon>Bacteria</taxon>
        <taxon>Pseudomonadati</taxon>
        <taxon>Pseudomonadota</taxon>
        <taxon>Alphaproteobacteria</taxon>
        <taxon>Sphingomonadales</taxon>
        <taxon>Sphingomonadaceae</taxon>
        <taxon>Novosphingobium</taxon>
    </lineage>
</organism>
<evidence type="ECO:0000256" key="7">
    <source>
        <dbReference type="ARBA" id="ARBA00023122"/>
    </source>
</evidence>
<dbReference type="InterPro" id="IPR016169">
    <property type="entry name" value="FAD-bd_PCMH_sub2"/>
</dbReference>
<accession>A0ABV3REX2</accession>
<evidence type="ECO:0000259" key="12">
    <source>
        <dbReference type="PROSITE" id="PS51371"/>
    </source>
</evidence>
<keyword evidence="5" id="KW-0677">Repeat</keyword>
<dbReference type="SMART" id="SM00116">
    <property type="entry name" value="CBS"/>
    <property type="match status" value="2"/>
</dbReference>
<dbReference type="Gene3D" id="3.90.1280.20">
    <property type="match status" value="1"/>
</dbReference>
<keyword evidence="7 9" id="KW-0129">CBS domain</keyword>
<dbReference type="RefSeq" id="WP_367775066.1">
    <property type="nucleotide sequence ID" value="NZ_JBFNXR010000052.1"/>
</dbReference>
<feature type="domain" description="CNNM transmembrane" evidence="13">
    <location>
        <begin position="1"/>
        <end position="206"/>
    </location>
</feature>
<evidence type="ECO:0000313" key="14">
    <source>
        <dbReference type="EMBL" id="MEW9856605.1"/>
    </source>
</evidence>
<evidence type="ECO:0000256" key="9">
    <source>
        <dbReference type="PROSITE-ProRule" id="PRU00703"/>
    </source>
</evidence>
<evidence type="ECO:0000256" key="6">
    <source>
        <dbReference type="ARBA" id="ARBA00022989"/>
    </source>
</evidence>
<dbReference type="Pfam" id="PF00571">
    <property type="entry name" value="CBS"/>
    <property type="match status" value="2"/>
</dbReference>
<comment type="similarity">
    <text evidence="2">Belongs to the UPF0053 family. Hemolysin C subfamily.</text>
</comment>
<keyword evidence="6 10" id="KW-1133">Transmembrane helix</keyword>
<feature type="transmembrane region" description="Helical" evidence="11">
    <location>
        <begin position="106"/>
        <end position="128"/>
    </location>
</feature>
<evidence type="ECO:0000256" key="2">
    <source>
        <dbReference type="ARBA" id="ARBA00006446"/>
    </source>
</evidence>
<dbReference type="SUPFAM" id="SSF54631">
    <property type="entry name" value="CBS-domain pair"/>
    <property type="match status" value="1"/>
</dbReference>
<comment type="subcellular location">
    <subcellularLocation>
        <location evidence="1">Cell membrane</location>
        <topology evidence="1">Multi-pass membrane protein</topology>
    </subcellularLocation>
</comment>
<feature type="domain" description="CBS" evidence="12">
    <location>
        <begin position="225"/>
        <end position="285"/>
    </location>
</feature>
<dbReference type="Proteomes" id="UP001556118">
    <property type="component" value="Unassembled WGS sequence"/>
</dbReference>
<keyword evidence="15" id="KW-1185">Reference proteome</keyword>
<keyword evidence="3" id="KW-1003">Cell membrane</keyword>
<dbReference type="InterPro" id="IPR046342">
    <property type="entry name" value="CBS_dom_sf"/>
</dbReference>
<comment type="caution">
    <text evidence="14">The sequence shown here is derived from an EMBL/GenBank/DDBJ whole genome shotgun (WGS) entry which is preliminary data.</text>
</comment>
<dbReference type="SUPFAM" id="SSF56176">
    <property type="entry name" value="FAD-binding/transporter-associated domain-like"/>
    <property type="match status" value="1"/>
</dbReference>
<evidence type="ECO:0000259" key="13">
    <source>
        <dbReference type="PROSITE" id="PS51846"/>
    </source>
</evidence>
<dbReference type="Gene3D" id="3.30.465.10">
    <property type="match status" value="1"/>
</dbReference>
<dbReference type="InterPro" id="IPR044751">
    <property type="entry name" value="Ion_transp-like_CBS"/>
</dbReference>
<evidence type="ECO:0000256" key="3">
    <source>
        <dbReference type="ARBA" id="ARBA00022475"/>
    </source>
</evidence>
<dbReference type="CDD" id="cd04590">
    <property type="entry name" value="CBS_pair_CorC_HlyC_assoc"/>
    <property type="match status" value="1"/>
</dbReference>
<dbReference type="PROSITE" id="PS51371">
    <property type="entry name" value="CBS"/>
    <property type="match status" value="2"/>
</dbReference>
<evidence type="ECO:0000256" key="5">
    <source>
        <dbReference type="ARBA" id="ARBA00022737"/>
    </source>
</evidence>
<feature type="transmembrane region" description="Helical" evidence="11">
    <location>
        <begin position="149"/>
        <end position="169"/>
    </location>
</feature>
<sequence>MSEYLVPILVILVLVVINGVFVAAEFALVGARPSRLESIAQGGNRAARWLARVYERETGKDAYIAVAQLGITLASIGLGMYGEPAVASWLYPVFESWGMTYEQAHAVGFVVALGGITYMHVVFGEMIPKALALQAPEAISISVNPVMRLFAVVFKPMVFLLNHLAFALMRLIGIKDPGKGAMLYTSKELAIATEEVAESGQLNEAQRTLIDGLFEMEDRTAEELMTSRGRLAAIDADTPLPQLAQLIAGSSQTRYPVFAESLDNILGVLHVKDFIRAHLKGEIASLRHILRPLPYVAAETSATELMALFKKGRIHAALVVDEFGGTLGFVTMDDLVEDLIAEDGDAASDWIRRMPDGSLLLDGEVTLAELAEDHDIDLKQDDVVTVAGLFLASSGKVPQAGATLVRDGWRLVVEEMSGLKVLRVSLRRNGEQPGAAGQS</sequence>
<feature type="transmembrane region" description="Helical" evidence="11">
    <location>
        <begin position="62"/>
        <end position="82"/>
    </location>
</feature>
<dbReference type="Pfam" id="PF03471">
    <property type="entry name" value="CorC_HlyC"/>
    <property type="match status" value="1"/>
</dbReference>
<evidence type="ECO:0000256" key="11">
    <source>
        <dbReference type="SAM" id="Phobius"/>
    </source>
</evidence>
<reference evidence="14 15" key="1">
    <citation type="submission" date="2024-06" db="EMBL/GenBank/DDBJ databases">
        <title>Novosphingobium rhizovicinus M1R2S20.</title>
        <authorList>
            <person name="Sun J.-Q."/>
        </authorList>
    </citation>
    <scope>NUCLEOTIDE SEQUENCE [LARGE SCALE GENOMIC DNA]</scope>
    <source>
        <strain evidence="14 15">M1R2S20</strain>
    </source>
</reference>
<evidence type="ECO:0000313" key="15">
    <source>
        <dbReference type="Proteomes" id="UP001556118"/>
    </source>
</evidence>
<feature type="domain" description="CBS" evidence="12">
    <location>
        <begin position="289"/>
        <end position="348"/>
    </location>
</feature>
<dbReference type="InterPro" id="IPR000644">
    <property type="entry name" value="CBS_dom"/>
</dbReference>
<dbReference type="PANTHER" id="PTHR43099:SF5">
    <property type="entry name" value="HLYC_CORC FAMILY TRANSPORTER"/>
    <property type="match status" value="1"/>
</dbReference>
<evidence type="ECO:0000256" key="4">
    <source>
        <dbReference type="ARBA" id="ARBA00022692"/>
    </source>
</evidence>
<dbReference type="SMART" id="SM01091">
    <property type="entry name" value="CorC_HlyC"/>
    <property type="match status" value="1"/>
</dbReference>
<evidence type="ECO:0000256" key="8">
    <source>
        <dbReference type="ARBA" id="ARBA00023136"/>
    </source>
</evidence>
<feature type="transmembrane region" description="Helical" evidence="11">
    <location>
        <begin position="6"/>
        <end position="29"/>
    </location>
</feature>
<dbReference type="InterPro" id="IPR002550">
    <property type="entry name" value="CNNM"/>
</dbReference>
<keyword evidence="4 10" id="KW-0812">Transmembrane</keyword>
<gene>
    <name evidence="14" type="ORF">ABUH87_15810</name>
</gene>
<name>A0ABV3REX2_9SPHN</name>
<dbReference type="InterPro" id="IPR051676">
    <property type="entry name" value="UPF0053_domain"/>
</dbReference>
<dbReference type="PROSITE" id="PS51846">
    <property type="entry name" value="CNNM"/>
    <property type="match status" value="1"/>
</dbReference>
<dbReference type="Gene3D" id="3.10.580.10">
    <property type="entry name" value="CBS-domain"/>
    <property type="match status" value="1"/>
</dbReference>
<dbReference type="InterPro" id="IPR005170">
    <property type="entry name" value="Transptr-assoc_dom"/>
</dbReference>